<proteinExistence type="predicted"/>
<keyword evidence="3" id="KW-1185">Reference proteome</keyword>
<evidence type="ECO:0000313" key="3">
    <source>
        <dbReference type="Proteomes" id="UP001054889"/>
    </source>
</evidence>
<feature type="region of interest" description="Disordered" evidence="1">
    <location>
        <begin position="76"/>
        <end position="116"/>
    </location>
</feature>
<sequence length="116" mass="12062">MDDRRVVHLRVEPENGPSAQAEAVVAERPPAQAEAVMAERPPAQAEVVVAERPPAPLALPSECSCVGTLHGRSGLSLGGEEGGGQGRIGRGGPVSEYRPTHGRSRGGCGQQRWGHA</sequence>
<feature type="compositionally biased region" description="Gly residues" evidence="1">
    <location>
        <begin position="76"/>
        <end position="92"/>
    </location>
</feature>
<gene>
    <name evidence="2" type="primary">ga22238</name>
    <name evidence="2" type="ORF">PR202_ga22238</name>
</gene>
<name>A0AAV5D3I7_ELECO</name>
<evidence type="ECO:0000313" key="2">
    <source>
        <dbReference type="EMBL" id="GJN04673.1"/>
    </source>
</evidence>
<accession>A0AAV5D3I7</accession>
<protein>
    <submittedName>
        <fullName evidence="2">Uncharacterized protein</fullName>
    </submittedName>
</protein>
<reference evidence="2" key="2">
    <citation type="submission" date="2021-12" db="EMBL/GenBank/DDBJ databases">
        <title>Resequencing data analysis of finger millet.</title>
        <authorList>
            <person name="Hatakeyama M."/>
            <person name="Aluri S."/>
            <person name="Balachadran M.T."/>
            <person name="Sivarajan S.R."/>
            <person name="Poveda L."/>
            <person name="Shimizu-Inatsugi R."/>
            <person name="Schlapbach R."/>
            <person name="Sreeman S.M."/>
            <person name="Shimizu K.K."/>
        </authorList>
    </citation>
    <scope>NUCLEOTIDE SEQUENCE</scope>
</reference>
<dbReference type="Proteomes" id="UP001054889">
    <property type="component" value="Unassembled WGS sequence"/>
</dbReference>
<evidence type="ECO:0000256" key="1">
    <source>
        <dbReference type="SAM" id="MobiDB-lite"/>
    </source>
</evidence>
<dbReference type="EMBL" id="BQKI01000011">
    <property type="protein sequence ID" value="GJN04673.1"/>
    <property type="molecule type" value="Genomic_DNA"/>
</dbReference>
<organism evidence="2 3">
    <name type="scientific">Eleusine coracana subsp. coracana</name>
    <dbReference type="NCBI Taxonomy" id="191504"/>
    <lineage>
        <taxon>Eukaryota</taxon>
        <taxon>Viridiplantae</taxon>
        <taxon>Streptophyta</taxon>
        <taxon>Embryophyta</taxon>
        <taxon>Tracheophyta</taxon>
        <taxon>Spermatophyta</taxon>
        <taxon>Magnoliopsida</taxon>
        <taxon>Liliopsida</taxon>
        <taxon>Poales</taxon>
        <taxon>Poaceae</taxon>
        <taxon>PACMAD clade</taxon>
        <taxon>Chloridoideae</taxon>
        <taxon>Cynodonteae</taxon>
        <taxon>Eleusininae</taxon>
        <taxon>Eleusine</taxon>
    </lineage>
</organism>
<dbReference type="AlphaFoldDB" id="A0AAV5D3I7"/>
<reference evidence="2" key="1">
    <citation type="journal article" date="2018" name="DNA Res.">
        <title>Multiple hybrid de novo genome assembly of finger millet, an orphan allotetraploid crop.</title>
        <authorList>
            <person name="Hatakeyama M."/>
            <person name="Aluri S."/>
            <person name="Balachadran M.T."/>
            <person name="Sivarajan S.R."/>
            <person name="Patrignani A."/>
            <person name="Gruter S."/>
            <person name="Poveda L."/>
            <person name="Shimizu-Inatsugi R."/>
            <person name="Baeten J."/>
            <person name="Francoijs K.J."/>
            <person name="Nataraja K.N."/>
            <person name="Reddy Y.A.N."/>
            <person name="Phadnis S."/>
            <person name="Ravikumar R.L."/>
            <person name="Schlapbach R."/>
            <person name="Sreeman S.M."/>
            <person name="Shimizu K.K."/>
        </authorList>
    </citation>
    <scope>NUCLEOTIDE SEQUENCE</scope>
</reference>
<comment type="caution">
    <text evidence="2">The sequence shown here is derived from an EMBL/GenBank/DDBJ whole genome shotgun (WGS) entry which is preliminary data.</text>
</comment>